<feature type="transmembrane region" description="Helical" evidence="2">
    <location>
        <begin position="52"/>
        <end position="74"/>
    </location>
</feature>
<feature type="transmembrane region" description="Helical" evidence="2">
    <location>
        <begin position="285"/>
        <end position="311"/>
    </location>
</feature>
<dbReference type="PANTHER" id="PTHR10422">
    <property type="entry name" value="CYTOCHROME C OXIDASE SUBUNIT 1"/>
    <property type="match status" value="1"/>
</dbReference>
<keyword evidence="2" id="KW-1133">Transmembrane helix</keyword>
<dbReference type="InterPro" id="IPR036927">
    <property type="entry name" value="Cyt_c_oxase-like_su1_sf"/>
</dbReference>
<feature type="transmembrane region" description="Helical" evidence="2">
    <location>
        <begin position="153"/>
        <end position="172"/>
    </location>
</feature>
<feature type="transmembrane region" description="Helical" evidence="2">
    <location>
        <begin position="362"/>
        <end position="386"/>
    </location>
</feature>
<dbReference type="PROSITE" id="PS50855">
    <property type="entry name" value="COX1"/>
    <property type="match status" value="1"/>
</dbReference>
<feature type="transmembrane region" description="Helical" evidence="2">
    <location>
        <begin position="86"/>
        <end position="108"/>
    </location>
</feature>
<proteinExistence type="predicted"/>
<feature type="transmembrane region" description="Helical" evidence="2">
    <location>
        <begin position="120"/>
        <end position="141"/>
    </location>
</feature>
<keyword evidence="2" id="KW-0812">Transmembrane</keyword>
<dbReference type="RefSeq" id="WP_243650940.1">
    <property type="nucleotide sequence ID" value="NZ_JBHRVM010000001.1"/>
</dbReference>
<dbReference type="PANTHER" id="PTHR10422:SF43">
    <property type="entry name" value="NITRIC OXIDE REDUCTASE SUBUNIT B"/>
    <property type="match status" value="1"/>
</dbReference>
<evidence type="ECO:0000313" key="4">
    <source>
        <dbReference type="EMBL" id="TCU93199.1"/>
    </source>
</evidence>
<dbReference type="Pfam" id="PF00115">
    <property type="entry name" value="COX1"/>
    <property type="match status" value="1"/>
</dbReference>
<dbReference type="EMBL" id="SMBX01000012">
    <property type="protein sequence ID" value="TCU93199.1"/>
    <property type="molecule type" value="Genomic_DNA"/>
</dbReference>
<keyword evidence="1" id="KW-0679">Respiratory chain</keyword>
<evidence type="ECO:0000256" key="2">
    <source>
        <dbReference type="SAM" id="Phobius"/>
    </source>
</evidence>
<dbReference type="Proteomes" id="UP000294692">
    <property type="component" value="Unassembled WGS sequence"/>
</dbReference>
<keyword evidence="1" id="KW-0813">Transport</keyword>
<feature type="transmembrane region" description="Helical" evidence="2">
    <location>
        <begin position="219"/>
        <end position="242"/>
    </location>
</feature>
<keyword evidence="1" id="KW-0249">Electron transport</keyword>
<dbReference type="InterPro" id="IPR000883">
    <property type="entry name" value="Cyt_C_Oxase_1"/>
</dbReference>
<reference evidence="4 5" key="1">
    <citation type="submission" date="2019-03" db="EMBL/GenBank/DDBJ databases">
        <title>Genomic Encyclopedia of Type Strains, Phase IV (KMG-IV): sequencing the most valuable type-strain genomes for metagenomic binning, comparative biology and taxonomic classification.</title>
        <authorList>
            <person name="Goeker M."/>
        </authorList>
    </citation>
    <scope>NUCLEOTIDE SEQUENCE [LARGE SCALE GENOMIC DNA]</scope>
    <source>
        <strain evidence="4 5">DSM 100048</strain>
    </source>
</reference>
<protein>
    <submittedName>
        <fullName evidence="4">Nitric oxide reductase NorB subunit apoprotein</fullName>
    </submittedName>
</protein>
<evidence type="ECO:0000256" key="1">
    <source>
        <dbReference type="ARBA" id="ARBA00022660"/>
    </source>
</evidence>
<dbReference type="GO" id="GO:0016020">
    <property type="term" value="C:membrane"/>
    <property type="evidence" value="ECO:0007669"/>
    <property type="project" value="InterPro"/>
</dbReference>
<feature type="domain" description="Cytochrome oxidase subunit I profile" evidence="3">
    <location>
        <begin position="221"/>
        <end position="432"/>
    </location>
</feature>
<dbReference type="GO" id="GO:0004129">
    <property type="term" value="F:cytochrome-c oxidase activity"/>
    <property type="evidence" value="ECO:0007669"/>
    <property type="project" value="InterPro"/>
</dbReference>
<feature type="transmembrane region" description="Helical" evidence="2">
    <location>
        <begin position="406"/>
        <end position="429"/>
    </location>
</feature>
<feature type="transmembrane region" description="Helical" evidence="2">
    <location>
        <begin position="12"/>
        <end position="32"/>
    </location>
</feature>
<dbReference type="AlphaFoldDB" id="A0A4V2VQ48"/>
<dbReference type="SUPFAM" id="SSF81442">
    <property type="entry name" value="Cytochrome c oxidase subunit I-like"/>
    <property type="match status" value="1"/>
</dbReference>
<accession>A0A4V2VQ48</accession>
<keyword evidence="2" id="KW-0472">Membrane</keyword>
<feature type="transmembrane region" description="Helical" evidence="2">
    <location>
        <begin position="184"/>
        <end position="207"/>
    </location>
</feature>
<feature type="transmembrane region" description="Helical" evidence="2">
    <location>
        <begin position="248"/>
        <end position="273"/>
    </location>
</feature>
<organism evidence="4 5">
    <name type="scientific">Paracandidimonas soli</name>
    <dbReference type="NCBI Taxonomy" id="1917182"/>
    <lineage>
        <taxon>Bacteria</taxon>
        <taxon>Pseudomonadati</taxon>
        <taxon>Pseudomonadota</taxon>
        <taxon>Betaproteobacteria</taxon>
        <taxon>Burkholderiales</taxon>
        <taxon>Alcaligenaceae</taxon>
        <taxon>Paracandidimonas</taxon>
    </lineage>
</organism>
<dbReference type="GO" id="GO:0020037">
    <property type="term" value="F:heme binding"/>
    <property type="evidence" value="ECO:0007669"/>
    <property type="project" value="InterPro"/>
</dbReference>
<evidence type="ECO:0000313" key="5">
    <source>
        <dbReference type="Proteomes" id="UP000294692"/>
    </source>
</evidence>
<gene>
    <name evidence="4" type="ORF">EV686_11282</name>
</gene>
<sequence>MRYRSQSVAYWYFALALILFGLQLVFGLLSAAKYLGPDPLLNIMPFDVTKTVHTNLLIVWVLTGFMGATYWIVADESRTELYSVKLAYIQLALWAIMGVTAIISYFFGLGTGNKLLEQPLPNKLLIVVCMLIFLYNIGMTIKRSGRFTTTEGVLLLGLASSAVLYVPALLHYSNYVVSIFYRWWTIHLWVEGVWEMIQGSFLAYLLIRLSGADREVLEKWLYVIVGLVFIAGILGTAHHYYWVGVPSYWLPLGGFFSALEPVALVGMAMYAYFAIRRTGVRHPNILALHWAIGSAVFTLFGAGLLGLAHTFPQINKWTHGTLITAMHGHAAFYGAYVMIVLAVISYAAPTMTKGRPEEGTSLGMWAFWLQIAGMFGMTLSFATAGIGQVYLERVMGIGYLDVQLKIQVHFLMLVATASVFVIGAMLFIYDFFRYPPRQVPLEDGAPVTATPGRGVAQASGAAKGSLANEQIG</sequence>
<comment type="caution">
    <text evidence="4">The sequence shown here is derived from an EMBL/GenBank/DDBJ whole genome shotgun (WGS) entry which is preliminary data.</text>
</comment>
<dbReference type="Gene3D" id="1.20.210.10">
    <property type="entry name" value="Cytochrome c oxidase-like, subunit I domain"/>
    <property type="match status" value="1"/>
</dbReference>
<dbReference type="GO" id="GO:0009060">
    <property type="term" value="P:aerobic respiration"/>
    <property type="evidence" value="ECO:0007669"/>
    <property type="project" value="InterPro"/>
</dbReference>
<evidence type="ECO:0000259" key="3">
    <source>
        <dbReference type="PROSITE" id="PS50855"/>
    </source>
</evidence>
<name>A0A4V2VQ48_9BURK</name>
<feature type="transmembrane region" description="Helical" evidence="2">
    <location>
        <begin position="331"/>
        <end position="350"/>
    </location>
</feature>
<keyword evidence="5" id="KW-1185">Reference proteome</keyword>
<dbReference type="GO" id="GO:0022904">
    <property type="term" value="P:respiratory electron transport chain"/>
    <property type="evidence" value="ECO:0007669"/>
    <property type="project" value="TreeGrafter"/>
</dbReference>
<dbReference type="InterPro" id="IPR023616">
    <property type="entry name" value="Cyt_c_oxase-like_su1_dom"/>
</dbReference>
<dbReference type="GO" id="GO:0015990">
    <property type="term" value="P:electron transport coupled proton transport"/>
    <property type="evidence" value="ECO:0007669"/>
    <property type="project" value="TreeGrafter"/>
</dbReference>